<feature type="binding site" evidence="14">
    <location>
        <begin position="119"/>
        <end position="125"/>
    </location>
    <ligand>
        <name>ATP</name>
        <dbReference type="ChEBI" id="CHEBI:30616"/>
    </ligand>
</feature>
<reference evidence="18 19" key="1">
    <citation type="journal article" date="2015" name="Genome Announc.">
        <title>Expanding the biotechnology potential of lactobacilli through comparative genomics of 213 strains and associated genera.</title>
        <authorList>
            <person name="Sun Z."/>
            <person name="Harris H.M."/>
            <person name="McCann A."/>
            <person name="Guo C."/>
            <person name="Argimon S."/>
            <person name="Zhang W."/>
            <person name="Yang X."/>
            <person name="Jeffery I.B."/>
            <person name="Cooney J.C."/>
            <person name="Kagawa T.F."/>
            <person name="Liu W."/>
            <person name="Song Y."/>
            <person name="Salvetti E."/>
            <person name="Wrobel A."/>
            <person name="Rasinkangas P."/>
            <person name="Parkhill J."/>
            <person name="Rea M.C."/>
            <person name="O'Sullivan O."/>
            <person name="Ritari J."/>
            <person name="Douillard F.P."/>
            <person name="Paul Ross R."/>
            <person name="Yang R."/>
            <person name="Briner A.E."/>
            <person name="Felis G.E."/>
            <person name="de Vos W.M."/>
            <person name="Barrangou R."/>
            <person name="Klaenhammer T.R."/>
            <person name="Caufield P.W."/>
            <person name="Cui Y."/>
            <person name="Zhang H."/>
            <person name="O'Toole P.W."/>
        </authorList>
    </citation>
    <scope>NUCLEOTIDE SEQUENCE [LARGE SCALE GENOMIC DNA]</scope>
    <source>
        <strain evidence="18 19">DSM 22689</strain>
    </source>
</reference>
<dbReference type="GO" id="GO:0009252">
    <property type="term" value="P:peptidoglycan biosynthetic process"/>
    <property type="evidence" value="ECO:0007669"/>
    <property type="project" value="UniProtKB-UniRule"/>
</dbReference>
<dbReference type="InterPro" id="IPR050061">
    <property type="entry name" value="MurCDEF_pg_biosynth"/>
</dbReference>
<dbReference type="InterPro" id="IPR013221">
    <property type="entry name" value="Mur_ligase_cen"/>
</dbReference>
<gene>
    <name evidence="14" type="primary">murC</name>
    <name evidence="18" type="ORF">FC87_GL000670</name>
</gene>
<evidence type="ECO:0000256" key="1">
    <source>
        <dbReference type="ARBA" id="ARBA00004496"/>
    </source>
</evidence>
<comment type="caution">
    <text evidence="18">The sequence shown here is derived from an EMBL/GenBank/DDBJ whole genome shotgun (WGS) entry which is preliminary data.</text>
</comment>
<dbReference type="AlphaFoldDB" id="A0A0R2CKG5"/>
<dbReference type="Proteomes" id="UP000051586">
    <property type="component" value="Unassembled WGS sequence"/>
</dbReference>
<dbReference type="Gene3D" id="3.40.1190.10">
    <property type="entry name" value="Mur-like, catalytic domain"/>
    <property type="match status" value="1"/>
</dbReference>
<dbReference type="SUPFAM" id="SSF51984">
    <property type="entry name" value="MurCD N-terminal domain"/>
    <property type="match status" value="1"/>
</dbReference>
<dbReference type="Gene3D" id="3.90.190.20">
    <property type="entry name" value="Mur ligase, C-terminal domain"/>
    <property type="match status" value="1"/>
</dbReference>
<comment type="subcellular location">
    <subcellularLocation>
        <location evidence="1 14">Cytoplasm</location>
    </subcellularLocation>
</comment>
<dbReference type="InterPro" id="IPR036615">
    <property type="entry name" value="Mur_ligase_C_dom_sf"/>
</dbReference>
<feature type="domain" description="Mur ligase N-terminal catalytic" evidence="15">
    <location>
        <begin position="17"/>
        <end position="112"/>
    </location>
</feature>
<dbReference type="InterPro" id="IPR000713">
    <property type="entry name" value="Mur_ligase_N"/>
</dbReference>
<name>A0A0R2CKG5_9LACO</name>
<evidence type="ECO:0000256" key="10">
    <source>
        <dbReference type="ARBA" id="ARBA00022984"/>
    </source>
</evidence>
<dbReference type="Pfam" id="PF08245">
    <property type="entry name" value="Mur_ligase_M"/>
    <property type="match status" value="1"/>
</dbReference>
<evidence type="ECO:0000259" key="16">
    <source>
        <dbReference type="Pfam" id="PF02875"/>
    </source>
</evidence>
<organism evidence="18 19">
    <name type="scientific">Fructilactobacillus florum DSM 22689 = JCM 16035</name>
    <dbReference type="NCBI Taxonomy" id="1423745"/>
    <lineage>
        <taxon>Bacteria</taxon>
        <taxon>Bacillati</taxon>
        <taxon>Bacillota</taxon>
        <taxon>Bacilli</taxon>
        <taxon>Lactobacillales</taxon>
        <taxon>Lactobacillaceae</taxon>
        <taxon>Fructilactobacillus</taxon>
    </lineage>
</organism>
<dbReference type="SUPFAM" id="SSF53244">
    <property type="entry name" value="MurD-like peptide ligases, peptide-binding domain"/>
    <property type="match status" value="1"/>
</dbReference>
<evidence type="ECO:0000256" key="14">
    <source>
        <dbReference type="HAMAP-Rule" id="MF_00046"/>
    </source>
</evidence>
<evidence type="ECO:0000256" key="4">
    <source>
        <dbReference type="ARBA" id="ARBA00022490"/>
    </source>
</evidence>
<dbReference type="EC" id="6.3.2.8" evidence="3 14"/>
<evidence type="ECO:0000259" key="15">
    <source>
        <dbReference type="Pfam" id="PF01225"/>
    </source>
</evidence>
<dbReference type="PATRIC" id="fig|1423745.4.peg.710"/>
<evidence type="ECO:0000256" key="6">
    <source>
        <dbReference type="ARBA" id="ARBA00022618"/>
    </source>
</evidence>
<keyword evidence="8 14" id="KW-0067">ATP-binding</keyword>
<dbReference type="InterPro" id="IPR004101">
    <property type="entry name" value="Mur_ligase_C"/>
</dbReference>
<dbReference type="GO" id="GO:0005737">
    <property type="term" value="C:cytoplasm"/>
    <property type="evidence" value="ECO:0007669"/>
    <property type="project" value="UniProtKB-SubCell"/>
</dbReference>
<evidence type="ECO:0000256" key="5">
    <source>
        <dbReference type="ARBA" id="ARBA00022598"/>
    </source>
</evidence>
<keyword evidence="11 14" id="KW-0131">Cell cycle</keyword>
<proteinExistence type="inferred from homology"/>
<evidence type="ECO:0000256" key="2">
    <source>
        <dbReference type="ARBA" id="ARBA00004752"/>
    </source>
</evidence>
<dbReference type="Gene3D" id="3.40.50.720">
    <property type="entry name" value="NAD(P)-binding Rossmann-like Domain"/>
    <property type="match status" value="1"/>
</dbReference>
<dbReference type="PANTHER" id="PTHR43445:SF3">
    <property type="entry name" value="UDP-N-ACETYLMURAMATE--L-ALANINE LIGASE"/>
    <property type="match status" value="1"/>
</dbReference>
<dbReference type="GO" id="GO:0051301">
    <property type="term" value="P:cell division"/>
    <property type="evidence" value="ECO:0007669"/>
    <property type="project" value="UniProtKB-KW"/>
</dbReference>
<dbReference type="HAMAP" id="MF_00046">
    <property type="entry name" value="MurC"/>
    <property type="match status" value="1"/>
</dbReference>
<dbReference type="InterPro" id="IPR005758">
    <property type="entry name" value="UDP-N-AcMur_Ala_ligase_MurC"/>
</dbReference>
<comment type="pathway">
    <text evidence="2 14">Cell wall biogenesis; peptidoglycan biosynthesis.</text>
</comment>
<comment type="similarity">
    <text evidence="14">Belongs to the MurCDEF family.</text>
</comment>
<keyword evidence="6 14" id="KW-0132">Cell division</keyword>
<comment type="catalytic activity">
    <reaction evidence="13 14">
        <text>UDP-N-acetyl-alpha-D-muramate + L-alanine + ATP = UDP-N-acetyl-alpha-D-muramoyl-L-alanine + ADP + phosphate + H(+)</text>
        <dbReference type="Rhea" id="RHEA:23372"/>
        <dbReference type="ChEBI" id="CHEBI:15378"/>
        <dbReference type="ChEBI" id="CHEBI:30616"/>
        <dbReference type="ChEBI" id="CHEBI:43474"/>
        <dbReference type="ChEBI" id="CHEBI:57972"/>
        <dbReference type="ChEBI" id="CHEBI:70757"/>
        <dbReference type="ChEBI" id="CHEBI:83898"/>
        <dbReference type="ChEBI" id="CHEBI:456216"/>
        <dbReference type="EC" id="6.3.2.8"/>
    </reaction>
</comment>
<dbReference type="NCBIfam" id="TIGR01082">
    <property type="entry name" value="murC"/>
    <property type="match status" value="1"/>
</dbReference>
<dbReference type="EMBL" id="AYZI01000003">
    <property type="protein sequence ID" value="KRM91845.1"/>
    <property type="molecule type" value="Genomic_DNA"/>
</dbReference>
<keyword evidence="7 14" id="KW-0547">Nucleotide-binding</keyword>
<protein>
    <recommendedName>
        <fullName evidence="3 14">UDP-N-acetylmuramate--L-alanine ligase</fullName>
        <ecNumber evidence="3 14">6.3.2.8</ecNumber>
    </recommendedName>
    <alternativeName>
        <fullName evidence="14">UDP-N-acetylmuramoyl-L-alanine synthetase</fullName>
    </alternativeName>
</protein>
<evidence type="ECO:0000256" key="8">
    <source>
        <dbReference type="ARBA" id="ARBA00022840"/>
    </source>
</evidence>
<dbReference type="GO" id="GO:0008360">
    <property type="term" value="P:regulation of cell shape"/>
    <property type="evidence" value="ECO:0007669"/>
    <property type="project" value="UniProtKB-KW"/>
</dbReference>
<dbReference type="UniPathway" id="UPA00219"/>
<evidence type="ECO:0000256" key="7">
    <source>
        <dbReference type="ARBA" id="ARBA00022741"/>
    </source>
</evidence>
<evidence type="ECO:0000313" key="18">
    <source>
        <dbReference type="EMBL" id="KRM91845.1"/>
    </source>
</evidence>
<dbReference type="SUPFAM" id="SSF53623">
    <property type="entry name" value="MurD-like peptide ligases, catalytic domain"/>
    <property type="match status" value="1"/>
</dbReference>
<keyword evidence="4 14" id="KW-0963">Cytoplasm</keyword>
<feature type="domain" description="Mur ligase C-terminal" evidence="16">
    <location>
        <begin position="308"/>
        <end position="428"/>
    </location>
</feature>
<evidence type="ECO:0000256" key="11">
    <source>
        <dbReference type="ARBA" id="ARBA00023306"/>
    </source>
</evidence>
<evidence type="ECO:0000256" key="9">
    <source>
        <dbReference type="ARBA" id="ARBA00022960"/>
    </source>
</evidence>
<accession>A0A0R2CKG5</accession>
<dbReference type="GO" id="GO:0071555">
    <property type="term" value="P:cell wall organization"/>
    <property type="evidence" value="ECO:0007669"/>
    <property type="project" value="UniProtKB-KW"/>
</dbReference>
<evidence type="ECO:0000256" key="13">
    <source>
        <dbReference type="ARBA" id="ARBA00047833"/>
    </source>
</evidence>
<dbReference type="GO" id="GO:0008763">
    <property type="term" value="F:UDP-N-acetylmuramate-L-alanine ligase activity"/>
    <property type="evidence" value="ECO:0007669"/>
    <property type="project" value="UniProtKB-UniRule"/>
</dbReference>
<dbReference type="GO" id="GO:0005524">
    <property type="term" value="F:ATP binding"/>
    <property type="evidence" value="ECO:0007669"/>
    <property type="project" value="UniProtKB-UniRule"/>
</dbReference>
<dbReference type="PANTHER" id="PTHR43445">
    <property type="entry name" value="UDP-N-ACETYLMURAMATE--L-ALANINE LIGASE-RELATED"/>
    <property type="match status" value="1"/>
</dbReference>
<feature type="domain" description="Mur ligase central" evidence="17">
    <location>
        <begin position="117"/>
        <end position="286"/>
    </location>
</feature>
<dbReference type="InterPro" id="IPR036565">
    <property type="entry name" value="Mur-like_cat_sf"/>
</dbReference>
<keyword evidence="5 14" id="KW-0436">Ligase</keyword>
<dbReference type="Pfam" id="PF02875">
    <property type="entry name" value="Mur_ligase_C"/>
    <property type="match status" value="1"/>
</dbReference>
<dbReference type="STRING" id="1423745.GCA_001311215_00028"/>
<evidence type="ECO:0000259" key="17">
    <source>
        <dbReference type="Pfam" id="PF08245"/>
    </source>
</evidence>
<comment type="function">
    <text evidence="14">Cell wall formation.</text>
</comment>
<evidence type="ECO:0000256" key="12">
    <source>
        <dbReference type="ARBA" id="ARBA00023316"/>
    </source>
</evidence>
<evidence type="ECO:0000313" key="19">
    <source>
        <dbReference type="Proteomes" id="UP000051586"/>
    </source>
</evidence>
<keyword evidence="10 14" id="KW-0573">Peptidoglycan synthesis</keyword>
<dbReference type="RefSeq" id="WP_054689559.1">
    <property type="nucleotide sequence ID" value="NZ_AYZI01000003.1"/>
</dbReference>
<dbReference type="Pfam" id="PF01225">
    <property type="entry name" value="Mur_ligase"/>
    <property type="match status" value="1"/>
</dbReference>
<evidence type="ECO:0000256" key="3">
    <source>
        <dbReference type="ARBA" id="ARBA00012211"/>
    </source>
</evidence>
<keyword evidence="12 14" id="KW-0961">Cell wall biogenesis/degradation</keyword>
<sequence length="450" mass="50543">MTTTTKIKLNHNSTYFFVGIKGTGMSAMALVVKAMGYQVAGSDIEKYTFTQKGLEDAGIPLYQFSPDNIQPGMTLIVGNAFSDDHPEVQRARELGLQIYRYPEFLGELIQGYTSIAVCGAHGKTSTTGLLSHVLSGIAPTDFLIGDGSGNAIPDARFFVYEADEYRRHFMPTYPDYAIMTNIDFDHPDYYTGIDDVFDAFETFAGHVKKGIFAWGDDPYLRKIKAAVPIYYYGTKDADDFQAVDVKRTTTGSTFNVHFQGRDFGRFEIPLFGEHNILNALAVIAVAYFEEVDLAEIKRELLTFQGVKRRFSQVKMGDMTIIDDYAHHPSEIRATLDAARQEYPNKEIVVVFQPHTFSRTIAYLDDFAATLSKADHVYVTKIYSSPREKYGDVTSQDLVDKINGSQLITEANMSPLLDYHDAVVIFMGAGDIQKYERTYEDLLSHLSKKIN</sequence>
<keyword evidence="9 14" id="KW-0133">Cell shape</keyword>